<dbReference type="InterPro" id="IPR000326">
    <property type="entry name" value="PAP2/HPO"/>
</dbReference>
<dbReference type="SUPFAM" id="SSF48317">
    <property type="entry name" value="Acid phosphatase/Vanadium-dependent haloperoxidase"/>
    <property type="match status" value="1"/>
</dbReference>
<feature type="domain" description="Phosphatidic acid phosphatase type 2/haloperoxidase" evidence="8">
    <location>
        <begin position="110"/>
        <end position="252"/>
    </location>
</feature>
<dbReference type="EMBL" id="JAPWDO010000009">
    <property type="protein sequence ID" value="KAJ5456938.1"/>
    <property type="molecule type" value="Genomic_DNA"/>
</dbReference>
<sequence length="316" mass="35458">MSNGSPGPGSAPILHRAGLAGALARFSQRSYAADYIALGFLALGWVMIQFMKPFHRMFSLDDKAIMYPFAVHEQVPVLWSVIYAGLIPFLIVMAWSAMVRPGVQKTQVTVLGLLVTLMLTSFLTDLVKNAVGRPRPDLLSRCMPSRGTKDDILVTWTVCTQSDQHILQEGWRSFPSGHSSFSFAGLGYLSLFFCGQMHVLRPRADLGRCLLAFFPLLCALLIAISRLDDYRHDLWDVTCGGLLGLLMSWFSYRRYYPPLRSVDCDTPYDKAEAARLEGFSRLDDEERALSRPLVPRDDYTAGETYQLEEIETSRSP</sequence>
<feature type="transmembrane region" description="Helical" evidence="7">
    <location>
        <begin position="108"/>
        <end position="127"/>
    </location>
</feature>
<feature type="transmembrane region" description="Helical" evidence="7">
    <location>
        <begin position="209"/>
        <end position="227"/>
    </location>
</feature>
<dbReference type="GO" id="GO:0006644">
    <property type="term" value="P:phospholipid metabolic process"/>
    <property type="evidence" value="ECO:0007669"/>
    <property type="project" value="InterPro"/>
</dbReference>
<feature type="transmembrane region" description="Helical" evidence="7">
    <location>
        <begin position="77"/>
        <end position="96"/>
    </location>
</feature>
<reference evidence="9" key="1">
    <citation type="submission" date="2022-12" db="EMBL/GenBank/DDBJ databases">
        <authorList>
            <person name="Petersen C."/>
        </authorList>
    </citation>
    <scope>NUCLEOTIDE SEQUENCE</scope>
    <source>
        <strain evidence="9">IBT 17660</strain>
    </source>
</reference>
<dbReference type="CDD" id="cd03390">
    <property type="entry name" value="PAP2_containing_1_like"/>
    <property type="match status" value="1"/>
</dbReference>
<dbReference type="OrthoDB" id="10030083at2759"/>
<evidence type="ECO:0000256" key="1">
    <source>
        <dbReference type="ARBA" id="ARBA00004141"/>
    </source>
</evidence>
<keyword evidence="5 7" id="KW-0472">Membrane</keyword>
<organism evidence="9 10">
    <name type="scientific">Penicillium desertorum</name>
    <dbReference type="NCBI Taxonomy" id="1303715"/>
    <lineage>
        <taxon>Eukaryota</taxon>
        <taxon>Fungi</taxon>
        <taxon>Dikarya</taxon>
        <taxon>Ascomycota</taxon>
        <taxon>Pezizomycotina</taxon>
        <taxon>Eurotiomycetes</taxon>
        <taxon>Eurotiomycetidae</taxon>
        <taxon>Eurotiales</taxon>
        <taxon>Aspergillaceae</taxon>
        <taxon>Penicillium</taxon>
    </lineage>
</organism>
<dbReference type="Gene3D" id="1.20.144.10">
    <property type="entry name" value="Phosphatidic acid phosphatase type 2/haloperoxidase"/>
    <property type="match status" value="1"/>
</dbReference>
<feature type="transmembrane region" description="Helical" evidence="7">
    <location>
        <begin position="181"/>
        <end position="200"/>
    </location>
</feature>
<dbReference type="AlphaFoldDB" id="A0A9W9WFD2"/>
<feature type="transmembrane region" description="Helical" evidence="7">
    <location>
        <begin position="32"/>
        <end position="51"/>
    </location>
</feature>
<evidence type="ECO:0000256" key="6">
    <source>
        <dbReference type="SAM" id="MobiDB-lite"/>
    </source>
</evidence>
<protein>
    <recommendedName>
        <fullName evidence="8">Phosphatidic acid phosphatase type 2/haloperoxidase domain-containing protein</fullName>
    </recommendedName>
</protein>
<dbReference type="Pfam" id="PF01569">
    <property type="entry name" value="PAP2"/>
    <property type="match status" value="1"/>
</dbReference>
<evidence type="ECO:0000256" key="4">
    <source>
        <dbReference type="ARBA" id="ARBA00022989"/>
    </source>
</evidence>
<dbReference type="GO" id="GO:0008195">
    <property type="term" value="F:phosphatidate phosphatase activity"/>
    <property type="evidence" value="ECO:0007669"/>
    <property type="project" value="TreeGrafter"/>
</dbReference>
<feature type="compositionally biased region" description="Basic and acidic residues" evidence="6">
    <location>
        <begin position="290"/>
        <end position="299"/>
    </location>
</feature>
<evidence type="ECO:0000313" key="9">
    <source>
        <dbReference type="EMBL" id="KAJ5456938.1"/>
    </source>
</evidence>
<accession>A0A9W9WFD2</accession>
<keyword evidence="4 7" id="KW-1133">Transmembrane helix</keyword>
<dbReference type="Proteomes" id="UP001147760">
    <property type="component" value="Unassembled WGS sequence"/>
</dbReference>
<evidence type="ECO:0000256" key="3">
    <source>
        <dbReference type="ARBA" id="ARBA00022692"/>
    </source>
</evidence>
<dbReference type="InterPro" id="IPR043216">
    <property type="entry name" value="PAP-like"/>
</dbReference>
<evidence type="ECO:0000259" key="8">
    <source>
        <dbReference type="SMART" id="SM00014"/>
    </source>
</evidence>
<proteinExistence type="inferred from homology"/>
<dbReference type="PANTHER" id="PTHR10165:SF35">
    <property type="entry name" value="RE23632P"/>
    <property type="match status" value="1"/>
</dbReference>
<reference evidence="9" key="2">
    <citation type="journal article" date="2023" name="IMA Fungus">
        <title>Comparative genomic study of the Penicillium genus elucidates a diverse pangenome and 15 lateral gene transfer events.</title>
        <authorList>
            <person name="Petersen C."/>
            <person name="Sorensen T."/>
            <person name="Nielsen M.R."/>
            <person name="Sondergaard T.E."/>
            <person name="Sorensen J.L."/>
            <person name="Fitzpatrick D.A."/>
            <person name="Frisvad J.C."/>
            <person name="Nielsen K.L."/>
        </authorList>
    </citation>
    <scope>NUCLEOTIDE SEQUENCE</scope>
    <source>
        <strain evidence="9">IBT 17660</strain>
    </source>
</reference>
<evidence type="ECO:0000256" key="7">
    <source>
        <dbReference type="SAM" id="Phobius"/>
    </source>
</evidence>
<dbReference type="InterPro" id="IPR036938">
    <property type="entry name" value="PAP2/HPO_sf"/>
</dbReference>
<name>A0A9W9WFD2_9EURO</name>
<gene>
    <name evidence="9" type="ORF">N7530_012212</name>
</gene>
<evidence type="ECO:0000256" key="5">
    <source>
        <dbReference type="ARBA" id="ARBA00023136"/>
    </source>
</evidence>
<feature type="transmembrane region" description="Helical" evidence="7">
    <location>
        <begin position="233"/>
        <end position="252"/>
    </location>
</feature>
<keyword evidence="3 7" id="KW-0812">Transmembrane</keyword>
<keyword evidence="10" id="KW-1185">Reference proteome</keyword>
<comment type="similarity">
    <text evidence="2">Belongs to the PA-phosphatase related phosphoesterase family.</text>
</comment>
<dbReference type="PANTHER" id="PTHR10165">
    <property type="entry name" value="LIPID PHOSPHATE PHOSPHATASE"/>
    <property type="match status" value="1"/>
</dbReference>
<dbReference type="GO" id="GO:0046839">
    <property type="term" value="P:phospholipid dephosphorylation"/>
    <property type="evidence" value="ECO:0007669"/>
    <property type="project" value="TreeGrafter"/>
</dbReference>
<evidence type="ECO:0000256" key="2">
    <source>
        <dbReference type="ARBA" id="ARBA00008816"/>
    </source>
</evidence>
<dbReference type="GO" id="GO:0016020">
    <property type="term" value="C:membrane"/>
    <property type="evidence" value="ECO:0007669"/>
    <property type="project" value="UniProtKB-SubCell"/>
</dbReference>
<comment type="subcellular location">
    <subcellularLocation>
        <location evidence="1">Membrane</location>
        <topology evidence="1">Multi-pass membrane protein</topology>
    </subcellularLocation>
</comment>
<evidence type="ECO:0000313" key="10">
    <source>
        <dbReference type="Proteomes" id="UP001147760"/>
    </source>
</evidence>
<dbReference type="FunFam" id="1.20.144.10:FF:000017">
    <property type="entry name" value="Diacylglycerol pyrophosphate phosphatase 1"/>
    <property type="match status" value="1"/>
</dbReference>
<comment type="caution">
    <text evidence="9">The sequence shown here is derived from an EMBL/GenBank/DDBJ whole genome shotgun (WGS) entry which is preliminary data.</text>
</comment>
<dbReference type="SMART" id="SM00014">
    <property type="entry name" value="acidPPc"/>
    <property type="match status" value="1"/>
</dbReference>
<feature type="region of interest" description="Disordered" evidence="6">
    <location>
        <begin position="290"/>
        <end position="316"/>
    </location>
</feature>